<protein>
    <submittedName>
        <fullName evidence="2">Uncharacterized protein</fullName>
    </submittedName>
</protein>
<gene>
    <name evidence="2" type="ORF">IV203_015068</name>
</gene>
<feature type="region of interest" description="Disordered" evidence="1">
    <location>
        <begin position="1"/>
        <end position="159"/>
    </location>
</feature>
<keyword evidence="3" id="KW-1185">Reference proteome</keyword>
<feature type="compositionally biased region" description="Basic residues" evidence="1">
    <location>
        <begin position="236"/>
        <end position="245"/>
    </location>
</feature>
<dbReference type="AlphaFoldDB" id="A0A9K3LB64"/>
<reference evidence="2" key="2">
    <citation type="submission" date="2021-04" db="EMBL/GenBank/DDBJ databases">
        <authorList>
            <person name="Podell S."/>
        </authorList>
    </citation>
    <scope>NUCLEOTIDE SEQUENCE</scope>
    <source>
        <strain evidence="2">Hildebrandi</strain>
    </source>
</reference>
<dbReference type="EMBL" id="JAGRRH010000014">
    <property type="protein sequence ID" value="KAG7358479.1"/>
    <property type="molecule type" value="Genomic_DNA"/>
</dbReference>
<dbReference type="Proteomes" id="UP000693970">
    <property type="component" value="Unassembled WGS sequence"/>
</dbReference>
<feature type="compositionally biased region" description="Acidic residues" evidence="1">
    <location>
        <begin position="122"/>
        <end position="131"/>
    </location>
</feature>
<feature type="region of interest" description="Disordered" evidence="1">
    <location>
        <begin position="337"/>
        <end position="457"/>
    </location>
</feature>
<feature type="compositionally biased region" description="Basic and acidic residues" evidence="1">
    <location>
        <begin position="429"/>
        <end position="442"/>
    </location>
</feature>
<organism evidence="2 3">
    <name type="scientific">Nitzschia inconspicua</name>
    <dbReference type="NCBI Taxonomy" id="303405"/>
    <lineage>
        <taxon>Eukaryota</taxon>
        <taxon>Sar</taxon>
        <taxon>Stramenopiles</taxon>
        <taxon>Ochrophyta</taxon>
        <taxon>Bacillariophyta</taxon>
        <taxon>Bacillariophyceae</taxon>
        <taxon>Bacillariophycidae</taxon>
        <taxon>Bacillariales</taxon>
        <taxon>Bacillariaceae</taxon>
        <taxon>Nitzschia</taxon>
    </lineage>
</organism>
<feature type="region of interest" description="Disordered" evidence="1">
    <location>
        <begin position="481"/>
        <end position="505"/>
    </location>
</feature>
<comment type="caution">
    <text evidence="2">The sequence shown here is derived from an EMBL/GenBank/DDBJ whole genome shotgun (WGS) entry which is preliminary data.</text>
</comment>
<feature type="region of interest" description="Disordered" evidence="1">
    <location>
        <begin position="271"/>
        <end position="299"/>
    </location>
</feature>
<evidence type="ECO:0000256" key="1">
    <source>
        <dbReference type="SAM" id="MobiDB-lite"/>
    </source>
</evidence>
<dbReference type="OrthoDB" id="45928at2759"/>
<feature type="compositionally biased region" description="Acidic residues" evidence="1">
    <location>
        <begin position="272"/>
        <end position="285"/>
    </location>
</feature>
<sequence>MSDNNNSDYDENSHDNINSEDASNTAMDVDENEDDTSNVGAELEEDNDDEEEEKEEVEDDDDDEGGDGGVEDQSDKADEEIGNDSDEEAEEDEDGDDDEEEEDDGNMEQDTGNGSDDGKEQDGDDDSDDDEQQKNVKEDIPPPTDQKKSSNKKRERYHVPKIFQDAVTVLIPLDVTADLKVALQKTRAKRIQSIYNRFPALQKFATKKNPKDDIIDSDDPMMGDDEEEHDKEKKKAVVTSKKKKLEHIPQPEQFGSVLDYLEAKYVKGVMIDDNDDDGQNLDDNSEGQGSVYSKDSFLDDTDLQRDVAEQVMASTTLTKVELEQEDGDFFVNVGNLELENDDYGENYDPLQDKENTKASKKKKRKSIASTATSGPPNTNSATPPAKKKKTTTTTTSTSKPEEPTSVKSKMSTSSVTSTKSKKSTGSVKNDNKDPSERSELQKAVKRTKARLDSQYKKGAAMVKKLTDEELPKRKTKLKVALTCPPNKKPGDDITFSNPHNPGQRLRVKVPKDCLPGSSFKVTVPVKAPPEEEGKDFNRFPREFQDFFDDYARAYDDWLEAKHALDPEFNVWKERQHKFDKFAKEFPSNLVTPVDSTYLKSALRRFRQNKAKRDKTKAASAAKLKDVKDVKEIKKSPGETKKKDNTEEETPPSSKTITIHIPGLGKEFPSKVWTEKDFS</sequence>
<reference evidence="2" key="1">
    <citation type="journal article" date="2021" name="Sci. Rep.">
        <title>Diploid genomic architecture of Nitzschia inconspicua, an elite biomass production diatom.</title>
        <authorList>
            <person name="Oliver A."/>
            <person name="Podell S."/>
            <person name="Pinowska A."/>
            <person name="Traller J.C."/>
            <person name="Smith S.R."/>
            <person name="McClure R."/>
            <person name="Beliaev A."/>
            <person name="Bohutskyi P."/>
            <person name="Hill E.A."/>
            <person name="Rabines A."/>
            <person name="Zheng H."/>
            <person name="Allen L.Z."/>
            <person name="Kuo A."/>
            <person name="Grigoriev I.V."/>
            <person name="Allen A.E."/>
            <person name="Hazlebeck D."/>
            <person name="Allen E.E."/>
        </authorList>
    </citation>
    <scope>NUCLEOTIDE SEQUENCE</scope>
    <source>
        <strain evidence="2">Hildebrandi</strain>
    </source>
</reference>
<evidence type="ECO:0000313" key="2">
    <source>
        <dbReference type="EMBL" id="KAG7358479.1"/>
    </source>
</evidence>
<feature type="region of interest" description="Disordered" evidence="1">
    <location>
        <begin position="207"/>
        <end position="245"/>
    </location>
</feature>
<accession>A0A9K3LB64</accession>
<feature type="compositionally biased region" description="Acidic residues" evidence="1">
    <location>
        <begin position="215"/>
        <end position="229"/>
    </location>
</feature>
<feature type="region of interest" description="Disordered" evidence="1">
    <location>
        <begin position="608"/>
        <end position="662"/>
    </location>
</feature>
<feature type="compositionally biased region" description="Low complexity" evidence="1">
    <location>
        <begin position="405"/>
        <end position="428"/>
    </location>
</feature>
<evidence type="ECO:0000313" key="3">
    <source>
        <dbReference type="Proteomes" id="UP000693970"/>
    </source>
</evidence>
<proteinExistence type="predicted"/>
<feature type="compositionally biased region" description="Basic and acidic residues" evidence="1">
    <location>
        <begin position="132"/>
        <end position="148"/>
    </location>
</feature>
<feature type="compositionally biased region" description="Basic and acidic residues" evidence="1">
    <location>
        <begin position="622"/>
        <end position="644"/>
    </location>
</feature>
<name>A0A9K3LB64_9STRA</name>
<feature type="compositionally biased region" description="Acidic residues" evidence="1">
    <location>
        <begin position="28"/>
        <end position="107"/>
    </location>
</feature>